<sequence length="1302" mass="145147">MAAQKQLYILSDNGQQLKKKKNKTPAIQITAPPNAATDDPSHLLHYQKIMTGTNSEINPGSEVLHYPFEGGDQGVVSSKGFSNPLIEDAFTQQDITLPGINKQATKGQSRPQSKQVVGQRLLGFELGVQQSTKLKSYATDILAADIVQAAINQGQQTPLRVMQVGRSQPYQNQRTSGASNDQQSSSKHESVKLPPDLAELLAHPGMTPILQNNHSQLVGSQLQGTSPLQYKRKLINQLHSGPSQELSVLASTGNKISSNQQQFHKTVRQTTDNNANQMDYYYQQYQPPTSAATSQQQQQQLKQGSSSLSKFSKRQTYQETGHQNFVQLGQYMTGSVAHTEVAHSEQSESPLKQMRLLHTNNNITEQNIEIAPLRVFNPQAMMDIPQLHYHQPQLAQTLSQLETHAGGPNTQSTLKKAKRSTKQQQSQIHKQNENNQHIKDLTVTGANPSTLINSAQKGLKVEQQALIIKPIKRITFTDKTQQQLQPTLSLHQRHSSTCNPTQSFVESQKEDVTPQFVEPHTPAHANTTFKPKKLNNQRSSSVVSNGIEPHLPTDIGSNGESPMPQRLLTDGGGDDSELNKHILSNKKRLTHSQNSSSFQIIQIASGVKSPAEDQQVFLDTHSGGGGDNDFQAYSKASKPARMVKQIHLKFGNTSTNETEKEENEDIIPSDANNTAERTSELQVHVIKPPVEENLVSTVLAPQQELIGILEEDSEDFDEDDDDEDDDDIDLDVVRGGGMDDQEFNMNVESETEDGLAATINRKGLQFGVNGEDVIEEEMFSDDQMGGNDDSDNEANNSDGEADGEGGENEGEGEQKKKKKKQLNKSPTKGGKKEGSKKKNSTIVQPQSQNGQPIMSPQIKIMIQNKSGLNSSGKQAKGNNQGGKANQGGNQGAVSASQGGSGFFNTPSQNSKGKADSLKMTSGKGLNQGLPSDSGSTSKPEKMVLKDPTPTLLSQQTLLNSQKKKNKQKMVALLHSMPKNLEEEQQKFFENQCKTNPVFDYENSALASKYLSQFKEPNDEFMQIAKKILDAFLAHYGSESNYLVTEGKVLTQEETEKYFLEYLEDLGVADQVMLNFCKNKVAPTSITHDPKGGKTKINIGLPIEYREGRIIGVLHHEVGTHFLRKYNEKYQVWYKKREKYELKNCIQTEEGFASINQLFEMCKDDSKKPFLFKAALNYYSAYMASKLSFVDLFNDLEKYIDNPRRRWKCVVRVKRGIVDTGEPGGLYKDQVYLEGAIQILRERHSIDFLNLYCGKLSLEDLKRPMIEKRLKRDEDSLIYPTFMQNMDEYKRTLEIIARQNFIQ</sequence>
<protein>
    <recommendedName>
        <fullName evidence="8">DUF1704 domain-containing protein</fullName>
    </recommendedName>
</protein>
<evidence type="ECO:0000256" key="5">
    <source>
        <dbReference type="SAM" id="MobiDB-lite"/>
    </source>
</evidence>
<dbReference type="Pfam" id="PF08014">
    <property type="entry name" value="MATCAP"/>
    <property type="match status" value="1"/>
</dbReference>
<dbReference type="PANTHER" id="PTHR31817">
    <property type="match status" value="1"/>
</dbReference>
<evidence type="ECO:0000256" key="1">
    <source>
        <dbReference type="ARBA" id="ARBA00001947"/>
    </source>
</evidence>
<dbReference type="SMART" id="SM01154">
    <property type="entry name" value="DUF1704"/>
    <property type="match status" value="1"/>
</dbReference>
<feature type="region of interest" description="Disordered" evidence="5">
    <location>
        <begin position="166"/>
        <end position="191"/>
    </location>
</feature>
<organism evidence="6 7">
    <name type="scientific">Halteria grandinella</name>
    <dbReference type="NCBI Taxonomy" id="5974"/>
    <lineage>
        <taxon>Eukaryota</taxon>
        <taxon>Sar</taxon>
        <taxon>Alveolata</taxon>
        <taxon>Ciliophora</taxon>
        <taxon>Intramacronucleata</taxon>
        <taxon>Spirotrichea</taxon>
        <taxon>Stichotrichia</taxon>
        <taxon>Sporadotrichida</taxon>
        <taxon>Halteriidae</taxon>
        <taxon>Halteria</taxon>
    </lineage>
</organism>
<evidence type="ECO:0000256" key="2">
    <source>
        <dbReference type="ARBA" id="ARBA00022670"/>
    </source>
</evidence>
<proteinExistence type="predicted"/>
<keyword evidence="4" id="KW-0482">Metalloprotease</keyword>
<feature type="compositionally biased region" description="Acidic residues" evidence="5">
    <location>
        <begin position="799"/>
        <end position="811"/>
    </location>
</feature>
<dbReference type="GO" id="GO:0006508">
    <property type="term" value="P:proteolysis"/>
    <property type="evidence" value="ECO:0007669"/>
    <property type="project" value="UniProtKB-KW"/>
</dbReference>
<feature type="compositionally biased region" description="Polar residues" evidence="5">
    <location>
        <begin position="166"/>
        <end position="185"/>
    </location>
</feature>
<accession>A0A8J8NGG7</accession>
<dbReference type="EMBL" id="RRYP01016796">
    <property type="protein sequence ID" value="TNV74603.1"/>
    <property type="molecule type" value="Genomic_DNA"/>
</dbReference>
<gene>
    <name evidence="6" type="ORF">FGO68_gene8278</name>
</gene>
<keyword evidence="7" id="KW-1185">Reference proteome</keyword>
<dbReference type="Proteomes" id="UP000785679">
    <property type="component" value="Unassembled WGS sequence"/>
</dbReference>
<dbReference type="InterPro" id="IPR012548">
    <property type="entry name" value="MATCAP"/>
</dbReference>
<evidence type="ECO:0000256" key="3">
    <source>
        <dbReference type="ARBA" id="ARBA00022801"/>
    </source>
</evidence>
<feature type="compositionally biased region" description="Polar residues" evidence="5">
    <location>
        <begin position="841"/>
        <end position="854"/>
    </location>
</feature>
<keyword evidence="2" id="KW-0645">Protease</keyword>
<reference evidence="6" key="1">
    <citation type="submission" date="2019-06" db="EMBL/GenBank/DDBJ databases">
        <authorList>
            <person name="Zheng W."/>
        </authorList>
    </citation>
    <scope>NUCLEOTIDE SEQUENCE</scope>
    <source>
        <strain evidence="6">QDHG01</strain>
    </source>
</reference>
<evidence type="ECO:0000313" key="7">
    <source>
        <dbReference type="Proteomes" id="UP000785679"/>
    </source>
</evidence>
<comment type="cofactor">
    <cofactor evidence="1">
        <name>Zn(2+)</name>
        <dbReference type="ChEBI" id="CHEBI:29105"/>
    </cofactor>
</comment>
<evidence type="ECO:0000313" key="6">
    <source>
        <dbReference type="EMBL" id="TNV74603.1"/>
    </source>
</evidence>
<dbReference type="OrthoDB" id="449345at2759"/>
<dbReference type="PANTHER" id="PTHR31817:SF0">
    <property type="entry name" value="CHROMOSOME UNDETERMINED SCAFFOLD_67, WHOLE GENOME SHOTGUN SEQUENCE"/>
    <property type="match status" value="1"/>
</dbReference>
<feature type="compositionally biased region" description="Polar residues" evidence="5">
    <location>
        <begin position="902"/>
        <end position="911"/>
    </location>
</feature>
<comment type="caution">
    <text evidence="6">The sequence shown here is derived from an EMBL/GenBank/DDBJ whole genome shotgun (WGS) entry which is preliminary data.</text>
</comment>
<feature type="region of interest" description="Disordered" evidence="5">
    <location>
        <begin position="779"/>
        <end position="947"/>
    </location>
</feature>
<evidence type="ECO:0008006" key="8">
    <source>
        <dbReference type="Google" id="ProtNLM"/>
    </source>
</evidence>
<feature type="region of interest" description="Disordered" evidence="5">
    <location>
        <begin position="518"/>
        <end position="579"/>
    </location>
</feature>
<feature type="region of interest" description="Disordered" evidence="5">
    <location>
        <begin position="403"/>
        <end position="439"/>
    </location>
</feature>
<name>A0A8J8NGG7_HALGN</name>
<feature type="compositionally biased region" description="Polar residues" evidence="5">
    <location>
        <begin position="928"/>
        <end position="937"/>
    </location>
</feature>
<feature type="compositionally biased region" description="Low complexity" evidence="5">
    <location>
        <begin position="872"/>
        <end position="883"/>
    </location>
</feature>
<evidence type="ECO:0000256" key="4">
    <source>
        <dbReference type="ARBA" id="ARBA00023049"/>
    </source>
</evidence>
<feature type="region of interest" description="Disordered" evidence="5">
    <location>
        <begin position="297"/>
        <end position="316"/>
    </location>
</feature>
<feature type="compositionally biased region" description="Low complexity" evidence="5">
    <location>
        <begin position="297"/>
        <end position="310"/>
    </location>
</feature>
<dbReference type="GO" id="GO:0008237">
    <property type="term" value="F:metallopeptidase activity"/>
    <property type="evidence" value="ECO:0007669"/>
    <property type="project" value="UniProtKB-KW"/>
</dbReference>
<feature type="compositionally biased region" description="Polar residues" evidence="5">
    <location>
        <begin position="403"/>
        <end position="414"/>
    </location>
</feature>
<feature type="compositionally biased region" description="Basic and acidic residues" evidence="5">
    <location>
        <begin position="430"/>
        <end position="439"/>
    </location>
</feature>
<keyword evidence="3" id="KW-0378">Hydrolase</keyword>